<comment type="caution">
    <text evidence="2">The sequence shown here is derived from an EMBL/GenBank/DDBJ whole genome shotgun (WGS) entry which is preliminary data.</text>
</comment>
<name>A0A645C9P9_9ZZZZ</name>
<accession>A0A645C9P9</accession>
<dbReference type="AlphaFoldDB" id="A0A645C9P9"/>
<sequence length="49" mass="5657">MIDNEVIGEAPRTLTHGYGINNIKNVLAAYNCEYLFSYENGWFQFTLLL</sequence>
<dbReference type="Pfam" id="PF14501">
    <property type="entry name" value="HATPase_c_5"/>
    <property type="match status" value="1"/>
</dbReference>
<proteinExistence type="predicted"/>
<dbReference type="InterPro" id="IPR032834">
    <property type="entry name" value="NatK-like_C"/>
</dbReference>
<evidence type="ECO:0000259" key="1">
    <source>
        <dbReference type="Pfam" id="PF14501"/>
    </source>
</evidence>
<protein>
    <recommendedName>
        <fullName evidence="1">Sensor histidine kinase NatK-like C-terminal domain-containing protein</fullName>
    </recommendedName>
</protein>
<reference evidence="2" key="1">
    <citation type="submission" date="2019-08" db="EMBL/GenBank/DDBJ databases">
        <authorList>
            <person name="Kucharzyk K."/>
            <person name="Murdoch R.W."/>
            <person name="Higgins S."/>
            <person name="Loffler F."/>
        </authorList>
    </citation>
    <scope>NUCLEOTIDE SEQUENCE</scope>
</reference>
<feature type="domain" description="Sensor histidine kinase NatK-like C-terminal" evidence="1">
    <location>
        <begin position="14"/>
        <end position="48"/>
    </location>
</feature>
<organism evidence="2">
    <name type="scientific">bioreactor metagenome</name>
    <dbReference type="NCBI Taxonomy" id="1076179"/>
    <lineage>
        <taxon>unclassified sequences</taxon>
        <taxon>metagenomes</taxon>
        <taxon>ecological metagenomes</taxon>
    </lineage>
</organism>
<dbReference type="EMBL" id="VSSQ01025307">
    <property type="protein sequence ID" value="MPM73354.1"/>
    <property type="molecule type" value="Genomic_DNA"/>
</dbReference>
<evidence type="ECO:0000313" key="2">
    <source>
        <dbReference type="EMBL" id="MPM73354.1"/>
    </source>
</evidence>
<gene>
    <name evidence="2" type="ORF">SDC9_120334</name>
</gene>